<sequence>MGLKATVAVDTDAAVKKEAEDKHIRLQSMDNIPFRSTDEYRTFDNTYVIAMLDWASTSDDPFGTNEHPQIDKMLQKVWNELLPDNPVNVNDHPAIKKVVADRFNNHRSTISKIGWNVVKDHLQAKVNKDPMFDVSSYARRMAPRTKPFLFLYKDPEASAFESEFICTVFAAHLKRVTTSPFDFHMGNPVGALALSTVSVECAFKKYQRNKEGIANQKGLPFGSNEWGSPAVGWSAYIRKFSAEKWTKIFATTSEFIKNSGHSALDSLQTHVDAYEECAMVELSDKDDAGNEFADAVASDVQGEGPVELGDEDNITSESDDEGSMAVLETQNRQNSGGLMVASDDEGSVDEEGITVEGDSMDHTLAPATSTPNPDLSVAPPTRAPIPAPGLSPKPAPASTPTPKPMAACIFAHTAVPLPSAIVHVRID</sequence>
<organism evidence="1 2">
    <name type="scientific">Vararia minispora EC-137</name>
    <dbReference type="NCBI Taxonomy" id="1314806"/>
    <lineage>
        <taxon>Eukaryota</taxon>
        <taxon>Fungi</taxon>
        <taxon>Dikarya</taxon>
        <taxon>Basidiomycota</taxon>
        <taxon>Agaricomycotina</taxon>
        <taxon>Agaricomycetes</taxon>
        <taxon>Russulales</taxon>
        <taxon>Lachnocladiaceae</taxon>
        <taxon>Vararia</taxon>
    </lineage>
</organism>
<gene>
    <name evidence="1" type="ORF">K488DRAFT_92193</name>
</gene>
<comment type="caution">
    <text evidence="1">The sequence shown here is derived from an EMBL/GenBank/DDBJ whole genome shotgun (WGS) entry which is preliminary data.</text>
</comment>
<proteinExistence type="predicted"/>
<protein>
    <submittedName>
        <fullName evidence="1">Uncharacterized protein</fullName>
    </submittedName>
</protein>
<dbReference type="Proteomes" id="UP000814128">
    <property type="component" value="Unassembled WGS sequence"/>
</dbReference>
<keyword evidence="2" id="KW-1185">Reference proteome</keyword>
<reference evidence="1" key="2">
    <citation type="journal article" date="2022" name="New Phytol.">
        <title>Evolutionary transition to the ectomycorrhizal habit in the genomes of a hyperdiverse lineage of mushroom-forming fungi.</title>
        <authorList>
            <person name="Looney B."/>
            <person name="Miyauchi S."/>
            <person name="Morin E."/>
            <person name="Drula E."/>
            <person name="Courty P.E."/>
            <person name="Kohler A."/>
            <person name="Kuo A."/>
            <person name="LaButti K."/>
            <person name="Pangilinan J."/>
            <person name="Lipzen A."/>
            <person name="Riley R."/>
            <person name="Andreopoulos W."/>
            <person name="He G."/>
            <person name="Johnson J."/>
            <person name="Nolan M."/>
            <person name="Tritt A."/>
            <person name="Barry K.W."/>
            <person name="Grigoriev I.V."/>
            <person name="Nagy L.G."/>
            <person name="Hibbett D."/>
            <person name="Henrissat B."/>
            <person name="Matheny P.B."/>
            <person name="Labbe J."/>
            <person name="Martin F.M."/>
        </authorList>
    </citation>
    <scope>NUCLEOTIDE SEQUENCE</scope>
    <source>
        <strain evidence="1">EC-137</strain>
    </source>
</reference>
<accession>A0ACB8Q4E3</accession>
<dbReference type="EMBL" id="MU274328">
    <property type="protein sequence ID" value="KAI0026634.1"/>
    <property type="molecule type" value="Genomic_DNA"/>
</dbReference>
<evidence type="ECO:0000313" key="1">
    <source>
        <dbReference type="EMBL" id="KAI0026634.1"/>
    </source>
</evidence>
<evidence type="ECO:0000313" key="2">
    <source>
        <dbReference type="Proteomes" id="UP000814128"/>
    </source>
</evidence>
<reference evidence="1" key="1">
    <citation type="submission" date="2021-02" db="EMBL/GenBank/DDBJ databases">
        <authorList>
            <consortium name="DOE Joint Genome Institute"/>
            <person name="Ahrendt S."/>
            <person name="Looney B.P."/>
            <person name="Miyauchi S."/>
            <person name="Morin E."/>
            <person name="Drula E."/>
            <person name="Courty P.E."/>
            <person name="Chicoki N."/>
            <person name="Fauchery L."/>
            <person name="Kohler A."/>
            <person name="Kuo A."/>
            <person name="Labutti K."/>
            <person name="Pangilinan J."/>
            <person name="Lipzen A."/>
            <person name="Riley R."/>
            <person name="Andreopoulos W."/>
            <person name="He G."/>
            <person name="Johnson J."/>
            <person name="Barry K.W."/>
            <person name="Grigoriev I.V."/>
            <person name="Nagy L."/>
            <person name="Hibbett D."/>
            <person name="Henrissat B."/>
            <person name="Matheny P.B."/>
            <person name="Labbe J."/>
            <person name="Martin F."/>
        </authorList>
    </citation>
    <scope>NUCLEOTIDE SEQUENCE</scope>
    <source>
        <strain evidence="1">EC-137</strain>
    </source>
</reference>
<name>A0ACB8Q4E3_9AGAM</name>